<dbReference type="InterPro" id="IPR050490">
    <property type="entry name" value="Bact_solute-bd_prot1"/>
</dbReference>
<dbReference type="InterPro" id="IPR006059">
    <property type="entry name" value="SBP"/>
</dbReference>
<evidence type="ECO:0000256" key="1">
    <source>
        <dbReference type="ARBA" id="ARBA00022475"/>
    </source>
</evidence>
<sequence>MQQLLWRRTMLTLLSLVMLTGMLAACSGKTEQAAEPAADAPAGEVPYPASLTYWAPIGNAGTVMKSFSDMEAYQELEKRTGTKVTFQHPPAGQEADQFNLMLASGKLPDVIEYTWGGVAKGPDQAIKEKRILRLNELIDQHTPNLKAVLDARPDLKKLVTTDEGNIYVFPFLRPDEELLTFMGPTIRKDWLDKLGLQVPTTIEEWEKMLIAFRDGDPNGNGKKDEIPFLLRDINVAFVGAFGITDGFYREGNEIKYGPIQPEYKDYLTMLNRWYKEGLLDKDYATTDGKLQDAKMTSNVLGSLVTYNGSGVGRYTNLMKASHPEFDLVGAPYPTAIPGKKALGQADSPFAGIGAAVSATAPNPEQIVKWMDYKYSEEGHLLFNFGVEGVSYLMENGYPKYTDEIMKNPEGLPVAEAMAKYMPVNWSGPFVQDKRYIEQYIELPEQKQAMKNWLDADRSKLLPPLTRTSDESSTYASIMADIDTYKSEMFNKFVMGAEPLDRFDAFVETIQSMGIEQAIQIQQAALDRFNKR</sequence>
<feature type="signal peptide" evidence="6">
    <location>
        <begin position="1"/>
        <end position="24"/>
    </location>
</feature>
<dbReference type="SUPFAM" id="SSF53850">
    <property type="entry name" value="Periplasmic binding protein-like II"/>
    <property type="match status" value="1"/>
</dbReference>
<dbReference type="Pfam" id="PF01547">
    <property type="entry name" value="SBP_bac_1"/>
    <property type="match status" value="1"/>
</dbReference>
<feature type="chain" id="PRO_5039714417" evidence="6">
    <location>
        <begin position="25"/>
        <end position="531"/>
    </location>
</feature>
<protein>
    <submittedName>
        <fullName evidence="7">Extracellular solute-binding protein</fullName>
    </submittedName>
</protein>
<dbReference type="EMBL" id="QYZD01000010">
    <property type="protein sequence ID" value="RJG23604.1"/>
    <property type="molecule type" value="Genomic_DNA"/>
</dbReference>
<dbReference type="OrthoDB" id="9787283at2"/>
<keyword evidence="1" id="KW-1003">Cell membrane</keyword>
<comment type="caution">
    <text evidence="7">The sequence shown here is derived from an EMBL/GenBank/DDBJ whole genome shotgun (WGS) entry which is preliminary data.</text>
</comment>
<dbReference type="AlphaFoldDB" id="A0A3A3GHP5"/>
<dbReference type="PANTHER" id="PTHR43649">
    <property type="entry name" value="ARABINOSE-BINDING PROTEIN-RELATED"/>
    <property type="match status" value="1"/>
</dbReference>
<evidence type="ECO:0000256" key="2">
    <source>
        <dbReference type="ARBA" id="ARBA00022729"/>
    </source>
</evidence>
<keyword evidence="3" id="KW-0472">Membrane</keyword>
<dbReference type="RefSeq" id="WP_119794093.1">
    <property type="nucleotide sequence ID" value="NZ_QYZD01000010.1"/>
</dbReference>
<proteinExistence type="predicted"/>
<evidence type="ECO:0000256" key="4">
    <source>
        <dbReference type="ARBA" id="ARBA00023139"/>
    </source>
</evidence>
<dbReference type="PROSITE" id="PS51257">
    <property type="entry name" value="PROKAR_LIPOPROTEIN"/>
    <property type="match status" value="1"/>
</dbReference>
<dbReference type="Gene3D" id="3.40.190.10">
    <property type="entry name" value="Periplasmic binding protein-like II"/>
    <property type="match status" value="2"/>
</dbReference>
<evidence type="ECO:0000256" key="5">
    <source>
        <dbReference type="ARBA" id="ARBA00023288"/>
    </source>
</evidence>
<name>A0A3A3GHP5_PANTH</name>
<organism evidence="7 8">
    <name type="scientific">Paenibacillus thiaminolyticus</name>
    <name type="common">Bacillus thiaminolyticus</name>
    <dbReference type="NCBI Taxonomy" id="49283"/>
    <lineage>
        <taxon>Bacteria</taxon>
        <taxon>Bacillati</taxon>
        <taxon>Bacillota</taxon>
        <taxon>Bacilli</taxon>
        <taxon>Bacillales</taxon>
        <taxon>Paenibacillaceae</taxon>
        <taxon>Paenibacillus</taxon>
    </lineage>
</organism>
<evidence type="ECO:0000313" key="8">
    <source>
        <dbReference type="Proteomes" id="UP000266177"/>
    </source>
</evidence>
<evidence type="ECO:0000313" key="7">
    <source>
        <dbReference type="EMBL" id="RJG23604.1"/>
    </source>
</evidence>
<reference evidence="7 8" key="1">
    <citation type="submission" date="2018-09" db="EMBL/GenBank/DDBJ databases">
        <title>Paenibacillus SK2017-BO5.</title>
        <authorList>
            <person name="Piskunova J.V."/>
            <person name="Dubiley S.A."/>
            <person name="Severinov K.V."/>
        </authorList>
    </citation>
    <scope>NUCLEOTIDE SEQUENCE [LARGE SCALE GENOMIC DNA]</scope>
    <source>
        <strain evidence="7 8">BO5</strain>
    </source>
</reference>
<evidence type="ECO:0000256" key="6">
    <source>
        <dbReference type="SAM" id="SignalP"/>
    </source>
</evidence>
<dbReference type="PANTHER" id="PTHR43649:SF33">
    <property type="entry name" value="POLYGALACTURONAN_RHAMNOGALACTURONAN-BINDING PROTEIN YTCQ"/>
    <property type="match status" value="1"/>
</dbReference>
<accession>A0A3A3GHP5</accession>
<gene>
    <name evidence="7" type="ORF">DQX05_13245</name>
</gene>
<evidence type="ECO:0000256" key="3">
    <source>
        <dbReference type="ARBA" id="ARBA00023136"/>
    </source>
</evidence>
<dbReference type="Proteomes" id="UP000266177">
    <property type="component" value="Unassembled WGS sequence"/>
</dbReference>
<keyword evidence="5" id="KW-0449">Lipoprotein</keyword>
<keyword evidence="2 6" id="KW-0732">Signal</keyword>
<keyword evidence="4" id="KW-0564">Palmitate</keyword>